<keyword evidence="1" id="KW-0732">Signal</keyword>
<evidence type="ECO:0008006" key="4">
    <source>
        <dbReference type="Google" id="ProtNLM"/>
    </source>
</evidence>
<organism evidence="2 3">
    <name type="scientific">Phocaeicola sartorii</name>
    <dbReference type="NCBI Taxonomy" id="671267"/>
    <lineage>
        <taxon>Bacteria</taxon>
        <taxon>Pseudomonadati</taxon>
        <taxon>Bacteroidota</taxon>
        <taxon>Bacteroidia</taxon>
        <taxon>Bacteroidales</taxon>
        <taxon>Bacteroidaceae</taxon>
        <taxon>Phocaeicola</taxon>
    </lineage>
</organism>
<dbReference type="Proteomes" id="UP000310760">
    <property type="component" value="Unassembled WGS sequence"/>
</dbReference>
<name>A0A4S2FH48_9BACT</name>
<feature type="signal peptide" evidence="1">
    <location>
        <begin position="1"/>
        <end position="26"/>
    </location>
</feature>
<evidence type="ECO:0000256" key="1">
    <source>
        <dbReference type="SAM" id="SignalP"/>
    </source>
</evidence>
<dbReference type="PROSITE" id="PS51257">
    <property type="entry name" value="PROKAR_LIPOPROTEIN"/>
    <property type="match status" value="1"/>
</dbReference>
<accession>A0A4S2FH48</accession>
<evidence type="ECO:0000313" key="3">
    <source>
        <dbReference type="Proteomes" id="UP000310760"/>
    </source>
</evidence>
<protein>
    <recommendedName>
        <fullName evidence="4">RagB/SusD family nutrient uptake outer membrane protein</fullName>
    </recommendedName>
</protein>
<feature type="chain" id="PRO_5020827299" description="RagB/SusD family nutrient uptake outer membrane protein" evidence="1">
    <location>
        <begin position="27"/>
        <end position="92"/>
    </location>
</feature>
<dbReference type="AlphaFoldDB" id="A0A4S2FH48"/>
<reference evidence="2 3" key="1">
    <citation type="submission" date="2019-04" db="EMBL/GenBank/DDBJ databases">
        <title>Microbes associate with the intestines of laboratory mice.</title>
        <authorList>
            <person name="Navarre W."/>
            <person name="Wong E."/>
            <person name="Huang K."/>
            <person name="Tropini C."/>
            <person name="Ng K."/>
            <person name="Yu B."/>
        </authorList>
    </citation>
    <scope>NUCLEOTIDE SEQUENCE [LARGE SCALE GENOMIC DNA]</scope>
    <source>
        <strain evidence="2 3">NM22_B1</strain>
    </source>
</reference>
<gene>
    <name evidence="2" type="ORF">E5339_17360</name>
</gene>
<sequence length="92" mass="9880">MKFNLNIKKYVFVGAAILCLSTSSCINDLDQNPIIDKGQSEIINESDCQSFLAKIYSGFGLSGNVGPSGGVQDLQAPEPTLSENIIKLQITD</sequence>
<dbReference type="EMBL" id="SRYJ01000045">
    <property type="protein sequence ID" value="TGY68140.1"/>
    <property type="molecule type" value="Genomic_DNA"/>
</dbReference>
<comment type="caution">
    <text evidence="2">The sequence shown here is derived from an EMBL/GenBank/DDBJ whole genome shotgun (WGS) entry which is preliminary data.</text>
</comment>
<evidence type="ECO:0000313" key="2">
    <source>
        <dbReference type="EMBL" id="TGY68140.1"/>
    </source>
</evidence>
<proteinExistence type="predicted"/>
<feature type="non-terminal residue" evidence="2">
    <location>
        <position position="92"/>
    </location>
</feature>